<feature type="domain" description="NodB homology" evidence="1">
    <location>
        <begin position="23"/>
        <end position="274"/>
    </location>
</feature>
<evidence type="ECO:0000313" key="3">
    <source>
        <dbReference type="Proteomes" id="UP000002487"/>
    </source>
</evidence>
<dbReference type="GO" id="GO:0016810">
    <property type="term" value="F:hydrolase activity, acting on carbon-nitrogen (but not peptide) bonds"/>
    <property type="evidence" value="ECO:0007669"/>
    <property type="project" value="InterPro"/>
</dbReference>
<dbReference type="HOGENOM" id="CLU_066872_0_0_2"/>
<dbReference type="RefSeq" id="WP_011024069.1">
    <property type="nucleotide sequence ID" value="NC_003552.1"/>
</dbReference>
<dbReference type="Pfam" id="PF11959">
    <property type="entry name" value="DUF3473"/>
    <property type="match status" value="1"/>
</dbReference>
<evidence type="ECO:0000313" key="2">
    <source>
        <dbReference type="EMBL" id="AAM07529.1"/>
    </source>
</evidence>
<dbReference type="CDD" id="cd10941">
    <property type="entry name" value="CE4_PuuE_HpPgdA_like_2"/>
    <property type="match status" value="1"/>
</dbReference>
<dbReference type="Proteomes" id="UP000002487">
    <property type="component" value="Chromosome"/>
</dbReference>
<dbReference type="PANTHER" id="PTHR47561:SF1">
    <property type="entry name" value="POLYSACCHARIDE DEACETYLASE FAMILY PROTEIN (AFU_ORTHOLOGUE AFUA_6G05030)"/>
    <property type="match status" value="1"/>
</dbReference>
<dbReference type="GO" id="GO:0005975">
    <property type="term" value="P:carbohydrate metabolic process"/>
    <property type="evidence" value="ECO:0007669"/>
    <property type="project" value="InterPro"/>
</dbReference>
<dbReference type="PANTHER" id="PTHR47561">
    <property type="entry name" value="POLYSACCHARIDE DEACETYLASE FAMILY PROTEIN (AFU_ORTHOLOGUE AFUA_6G05030)"/>
    <property type="match status" value="1"/>
</dbReference>
<evidence type="ECO:0000259" key="1">
    <source>
        <dbReference type="PROSITE" id="PS51677"/>
    </source>
</evidence>
<reference evidence="2 3" key="1">
    <citation type="journal article" date="2002" name="Genome Res.">
        <title>The genome of Methanosarcina acetivorans reveals extensive metabolic and physiological diversity.</title>
        <authorList>
            <person name="Galagan J.E."/>
            <person name="Nusbaum C."/>
            <person name="Roy A."/>
            <person name="Endrizzi M.G."/>
            <person name="Macdonald P."/>
            <person name="FitzHugh W."/>
            <person name="Calvo S."/>
            <person name="Engels R."/>
            <person name="Smirnov S."/>
            <person name="Atnoor D."/>
            <person name="Brown A."/>
            <person name="Allen N."/>
            <person name="Naylor J."/>
            <person name="Stange-Thomann N."/>
            <person name="DeArellano K."/>
            <person name="Johnson R."/>
            <person name="Linton L."/>
            <person name="McEwan P."/>
            <person name="McKernan K."/>
            <person name="Talamas J."/>
            <person name="Tirrell A."/>
            <person name="Ye W."/>
            <person name="Zimmer A."/>
            <person name="Barber R.D."/>
            <person name="Cann I."/>
            <person name="Graham D.E."/>
            <person name="Grahame D.A."/>
            <person name="Guss A."/>
            <person name="Hedderich R."/>
            <person name="Ingram-Smith C."/>
            <person name="Kuettner C.H."/>
            <person name="Krzycki J.A."/>
            <person name="Leigh J.A."/>
            <person name="Li W."/>
            <person name="Liu J."/>
            <person name="Mukhopadhyay B."/>
            <person name="Reeve J.N."/>
            <person name="Smith K."/>
            <person name="Springer T.A."/>
            <person name="Umayam L.A."/>
            <person name="White O."/>
            <person name="White R.H."/>
            <person name="de Macario E.C."/>
            <person name="Ferry J.G."/>
            <person name="Jarrell K.F."/>
            <person name="Jing H."/>
            <person name="Macario A.J.L."/>
            <person name="Paulsen I."/>
            <person name="Pritchett M."/>
            <person name="Sowers K.R."/>
            <person name="Swanson R.V."/>
            <person name="Zinder S.H."/>
            <person name="Lander E."/>
            <person name="Metcalf W.W."/>
            <person name="Birren B."/>
        </authorList>
    </citation>
    <scope>NUCLEOTIDE SEQUENCE [LARGE SCALE GENOMIC DNA]</scope>
    <source>
        <strain evidence="3">ATCC 35395 / DSM 2834 / JCM 12185 / C2A</strain>
    </source>
</reference>
<protein>
    <submittedName>
        <fullName evidence="2">Polysaccharide deacetylase</fullName>
    </submittedName>
</protein>
<dbReference type="Pfam" id="PF01522">
    <property type="entry name" value="Polysacc_deac_1"/>
    <property type="match status" value="1"/>
</dbReference>
<dbReference type="PROSITE" id="PS51677">
    <property type="entry name" value="NODB"/>
    <property type="match status" value="1"/>
</dbReference>
<name>Q8TIG8_METAC</name>
<dbReference type="InterPro" id="IPR002509">
    <property type="entry name" value="NODB_dom"/>
</dbReference>
<dbReference type="InterPro" id="IPR045235">
    <property type="entry name" value="PuuE_HpPgdA-like"/>
</dbReference>
<dbReference type="KEGG" id="mac:MA_4181"/>
<dbReference type="EnsemblBacteria" id="AAM07529">
    <property type="protein sequence ID" value="AAM07529"/>
    <property type="gene ID" value="MA_4181"/>
</dbReference>
<sequence>MTIKNIHNILTIDVEDWYMDTDISCWTKYEDRIVTSTDRILSILGDVKATFFVLGYVAERHPELIKRIHDLNHELGTHGYSHKPINRLTPLQFKKELIKSIKIIKSITGEEVVCHRASNFTIMKNTSWAIDIMKNCGIKYDSSVFPVKTPLYGMPDAPLYPYQISTEHICGGSSEGIYELPLSVLHLPLKNIPIAGGFYMRFFPYELIKYSIKSINKNGRSAIIYLHPWEIDVEQPKIPELKWFHYYNIHKTETRFKQLLKDFEFTSIKRWLYN</sequence>
<proteinExistence type="predicted"/>
<dbReference type="Gene3D" id="3.20.20.370">
    <property type="entry name" value="Glycoside hydrolase/deacetylase"/>
    <property type="match status" value="1"/>
</dbReference>
<dbReference type="OrthoDB" id="10436at2157"/>
<dbReference type="InParanoid" id="Q8TIG8"/>
<dbReference type="SUPFAM" id="SSF88713">
    <property type="entry name" value="Glycoside hydrolase/deacetylase"/>
    <property type="match status" value="1"/>
</dbReference>
<dbReference type="InterPro" id="IPR011330">
    <property type="entry name" value="Glyco_hydro/deAcase_b/a-brl"/>
</dbReference>
<dbReference type="InterPro" id="IPR022560">
    <property type="entry name" value="DUF3473"/>
</dbReference>
<dbReference type="PhylomeDB" id="Q8TIG8"/>
<dbReference type="EMBL" id="AE010299">
    <property type="protein sequence ID" value="AAM07529.1"/>
    <property type="molecule type" value="Genomic_DNA"/>
</dbReference>
<keyword evidence="3" id="KW-1185">Reference proteome</keyword>
<organism evidence="2 3">
    <name type="scientific">Methanosarcina acetivorans (strain ATCC 35395 / DSM 2834 / JCM 12185 / C2A)</name>
    <dbReference type="NCBI Taxonomy" id="188937"/>
    <lineage>
        <taxon>Archaea</taxon>
        <taxon>Methanobacteriati</taxon>
        <taxon>Methanobacteriota</taxon>
        <taxon>Stenosarchaea group</taxon>
        <taxon>Methanomicrobia</taxon>
        <taxon>Methanosarcinales</taxon>
        <taxon>Methanosarcinaceae</taxon>
        <taxon>Methanosarcina</taxon>
    </lineage>
</organism>
<dbReference type="GeneID" id="1476075"/>
<dbReference type="AlphaFoldDB" id="Q8TIG8"/>
<accession>Q8TIG8</accession>
<dbReference type="STRING" id="188937.MA_4181"/>
<gene>
    <name evidence="2" type="ordered locus">MA_4181</name>
</gene>